<dbReference type="GO" id="GO:0016740">
    <property type="term" value="F:transferase activity"/>
    <property type="evidence" value="ECO:0007669"/>
    <property type="project" value="UniProtKB-KW"/>
</dbReference>
<dbReference type="Proteomes" id="UP000323380">
    <property type="component" value="Unassembled WGS sequence"/>
</dbReference>
<dbReference type="Pfam" id="PF04230">
    <property type="entry name" value="PS_pyruv_trans"/>
    <property type="match status" value="1"/>
</dbReference>
<feature type="domain" description="Polysaccharide pyruvyl transferase" evidence="1">
    <location>
        <begin position="3"/>
        <end position="291"/>
    </location>
</feature>
<accession>A0A5D0NUG1</accession>
<comment type="caution">
    <text evidence="2">The sequence shown here is derived from an EMBL/GenBank/DDBJ whole genome shotgun (WGS) entry which is preliminary data.</text>
</comment>
<evidence type="ECO:0000313" key="3">
    <source>
        <dbReference type="Proteomes" id="UP000323380"/>
    </source>
</evidence>
<dbReference type="InterPro" id="IPR007345">
    <property type="entry name" value="Polysacch_pyruvyl_Trfase"/>
</dbReference>
<dbReference type="STRING" id="1220554.GCA_001552135_04272"/>
<protein>
    <submittedName>
        <fullName evidence="2">Polysaccharide pyruvyl transferase family protein</fullName>
    </submittedName>
</protein>
<keyword evidence="3" id="KW-1185">Reference proteome</keyword>
<gene>
    <name evidence="2" type="ORF">FXF69_02675</name>
</gene>
<evidence type="ECO:0000259" key="1">
    <source>
        <dbReference type="Pfam" id="PF04230"/>
    </source>
</evidence>
<name>A0A5D0NUG1_9ACTN</name>
<reference evidence="2 3" key="1">
    <citation type="submission" date="2019-08" db="EMBL/GenBank/DDBJ databases">
        <title>Actinomadura sp. nov. CYP1-5 isolated from mountain soil.</title>
        <authorList>
            <person name="Songsumanus A."/>
            <person name="Kuncharoen N."/>
            <person name="Kudo T."/>
            <person name="Yuki M."/>
            <person name="Igarashi Y."/>
            <person name="Tanasupawat S."/>
        </authorList>
    </citation>
    <scope>NUCLEOTIDE SEQUENCE [LARGE SCALE GENOMIC DNA]</scope>
    <source>
        <strain evidence="2 3">JCM 14158</strain>
    </source>
</reference>
<sequence length="348" mass="38021">MWLRYLAERAPEEDVWLDCPSPGPAQVLLGGLHPRVRFTDTFWRLCWEAPGDEPWEVVRWVRQAMHNPSMACRWAAGIQLAAEARVVHVIGGGYVNRVWPKHYGLLAAAVGAVERSGGRAVMTGQGLWPVADHAAVLVRELASRFEIVDVRDEPSARLVGTGRSETGDDMFFGLGSHLYRRPGEPLREVMLCLQSDLLEMPRAALASFVLETVRAWGVTGGQVGVVEGIPGVDRSVFELIEADLPDVRFYPFAGVWQHGLPAGPGQVWISTRFHFHLLAAAAGAAGVAVSVNADYYSAKHRSLVDRGSGWTPADFPRVPERPGRGGFDASVLRSLREAKAAIAAKVYS</sequence>
<organism evidence="2 3">
    <name type="scientific">Actinomadura chibensis</name>
    <dbReference type="NCBI Taxonomy" id="392828"/>
    <lineage>
        <taxon>Bacteria</taxon>
        <taxon>Bacillati</taxon>
        <taxon>Actinomycetota</taxon>
        <taxon>Actinomycetes</taxon>
        <taxon>Streptosporangiales</taxon>
        <taxon>Thermomonosporaceae</taxon>
        <taxon>Actinomadura</taxon>
    </lineage>
</organism>
<proteinExistence type="predicted"/>
<dbReference type="EMBL" id="VSFG01000001">
    <property type="protein sequence ID" value="TYB48146.1"/>
    <property type="molecule type" value="Genomic_DNA"/>
</dbReference>
<dbReference type="AlphaFoldDB" id="A0A5D0NUG1"/>
<evidence type="ECO:0000313" key="2">
    <source>
        <dbReference type="EMBL" id="TYB48146.1"/>
    </source>
</evidence>
<keyword evidence="2" id="KW-0808">Transferase</keyword>